<evidence type="ECO:0000313" key="2">
    <source>
        <dbReference type="Proteomes" id="UP000828390"/>
    </source>
</evidence>
<dbReference type="AlphaFoldDB" id="A0A9D4EUA5"/>
<accession>A0A9D4EUA5</accession>
<gene>
    <name evidence="1" type="ORF">DPMN_163624</name>
</gene>
<evidence type="ECO:0000313" key="1">
    <source>
        <dbReference type="EMBL" id="KAH3785533.1"/>
    </source>
</evidence>
<comment type="caution">
    <text evidence="1">The sequence shown here is derived from an EMBL/GenBank/DDBJ whole genome shotgun (WGS) entry which is preliminary data.</text>
</comment>
<reference evidence="1" key="2">
    <citation type="submission" date="2020-11" db="EMBL/GenBank/DDBJ databases">
        <authorList>
            <person name="McCartney M.A."/>
            <person name="Auch B."/>
            <person name="Kono T."/>
            <person name="Mallez S."/>
            <person name="Becker A."/>
            <person name="Gohl D.M."/>
            <person name="Silverstein K.A.T."/>
            <person name="Koren S."/>
            <person name="Bechman K.B."/>
            <person name="Herman A."/>
            <person name="Abrahante J.E."/>
            <person name="Garbe J."/>
        </authorList>
    </citation>
    <scope>NUCLEOTIDE SEQUENCE</scope>
    <source>
        <strain evidence="1">Duluth1</strain>
        <tissue evidence="1">Whole animal</tissue>
    </source>
</reference>
<organism evidence="1 2">
    <name type="scientific">Dreissena polymorpha</name>
    <name type="common">Zebra mussel</name>
    <name type="synonym">Mytilus polymorpha</name>
    <dbReference type="NCBI Taxonomy" id="45954"/>
    <lineage>
        <taxon>Eukaryota</taxon>
        <taxon>Metazoa</taxon>
        <taxon>Spiralia</taxon>
        <taxon>Lophotrochozoa</taxon>
        <taxon>Mollusca</taxon>
        <taxon>Bivalvia</taxon>
        <taxon>Autobranchia</taxon>
        <taxon>Heteroconchia</taxon>
        <taxon>Euheterodonta</taxon>
        <taxon>Imparidentia</taxon>
        <taxon>Neoheterodontei</taxon>
        <taxon>Myida</taxon>
        <taxon>Dreissenoidea</taxon>
        <taxon>Dreissenidae</taxon>
        <taxon>Dreissena</taxon>
    </lineage>
</organism>
<sequence>MASDTLLLNGERLPVTTSFKESTTKVARVIIPRRTVIPPNSVLRVKCTLSSEMNADFYFQKNEELELLAPRVVRSKGQEPVICLLNPSEHYQTLKKGKIIGNVFECCVVEEDLGEQNGVYI</sequence>
<dbReference type="EMBL" id="JAIWYP010000008">
    <property type="protein sequence ID" value="KAH3785533.1"/>
    <property type="molecule type" value="Genomic_DNA"/>
</dbReference>
<protein>
    <submittedName>
        <fullName evidence="1">Uncharacterized protein</fullName>
    </submittedName>
</protein>
<dbReference type="Proteomes" id="UP000828390">
    <property type="component" value="Unassembled WGS sequence"/>
</dbReference>
<name>A0A9D4EUA5_DREPO</name>
<proteinExistence type="predicted"/>
<keyword evidence="2" id="KW-1185">Reference proteome</keyword>
<reference evidence="1" key="1">
    <citation type="journal article" date="2019" name="bioRxiv">
        <title>The Genome of the Zebra Mussel, Dreissena polymorpha: A Resource for Invasive Species Research.</title>
        <authorList>
            <person name="McCartney M.A."/>
            <person name="Auch B."/>
            <person name="Kono T."/>
            <person name="Mallez S."/>
            <person name="Zhang Y."/>
            <person name="Obille A."/>
            <person name="Becker A."/>
            <person name="Abrahante J.E."/>
            <person name="Garbe J."/>
            <person name="Badalamenti J.P."/>
            <person name="Herman A."/>
            <person name="Mangelson H."/>
            <person name="Liachko I."/>
            <person name="Sullivan S."/>
            <person name="Sone E.D."/>
            <person name="Koren S."/>
            <person name="Silverstein K.A.T."/>
            <person name="Beckman K.B."/>
            <person name="Gohl D.M."/>
        </authorList>
    </citation>
    <scope>NUCLEOTIDE SEQUENCE</scope>
    <source>
        <strain evidence="1">Duluth1</strain>
        <tissue evidence="1">Whole animal</tissue>
    </source>
</reference>